<evidence type="ECO:0000313" key="5">
    <source>
        <dbReference type="EMBL" id="TVO57253.1"/>
    </source>
</evidence>
<dbReference type="GO" id="GO:0015979">
    <property type="term" value="P:photosynthesis"/>
    <property type="evidence" value="ECO:0007669"/>
    <property type="project" value="UniProtKB-KW"/>
</dbReference>
<keyword evidence="2" id="KW-0604">Photosystem II</keyword>
<gene>
    <name evidence="5" type="ORF">FHP91_10185</name>
</gene>
<feature type="signal peptide" evidence="3">
    <location>
        <begin position="1"/>
        <end position="26"/>
    </location>
</feature>
<dbReference type="GO" id="GO:0009523">
    <property type="term" value="C:photosystem II"/>
    <property type="evidence" value="ECO:0007669"/>
    <property type="project" value="UniProtKB-KW"/>
</dbReference>
<protein>
    <submittedName>
        <fullName evidence="5">Photosystem II stability/assembly factor-like protein</fullName>
    </submittedName>
</protein>
<dbReference type="PANTHER" id="PTHR47199:SF2">
    <property type="entry name" value="PHOTOSYSTEM II STABILITY_ASSEMBLY FACTOR HCF136, CHLOROPLASTIC"/>
    <property type="match status" value="1"/>
</dbReference>
<keyword evidence="1" id="KW-0602">Photosynthesis</keyword>
<reference evidence="5 6" key="1">
    <citation type="submission" date="2019-07" db="EMBL/GenBank/DDBJ databases">
        <title>The pathways for chlorine oxyanion respiration interact through the shared metabolite chlorate.</title>
        <authorList>
            <person name="Barnum T.P."/>
            <person name="Cheng Y."/>
            <person name="Hill K.A."/>
            <person name="Lucas L.N."/>
            <person name="Carlson H.K."/>
            <person name="Coates J.D."/>
        </authorList>
    </citation>
    <scope>NUCLEOTIDE SEQUENCE [LARGE SCALE GENOMIC DNA]</scope>
    <source>
        <strain evidence="5 6">SFB-3</strain>
    </source>
</reference>
<evidence type="ECO:0000256" key="1">
    <source>
        <dbReference type="ARBA" id="ARBA00022531"/>
    </source>
</evidence>
<dbReference type="SUPFAM" id="SSF110296">
    <property type="entry name" value="Oligoxyloglucan reducing end-specific cellobiohydrolase"/>
    <property type="match status" value="1"/>
</dbReference>
<evidence type="ECO:0000259" key="4">
    <source>
        <dbReference type="Pfam" id="PF14870"/>
    </source>
</evidence>
<evidence type="ECO:0000256" key="2">
    <source>
        <dbReference type="ARBA" id="ARBA00023276"/>
    </source>
</evidence>
<dbReference type="InterPro" id="IPR015943">
    <property type="entry name" value="WD40/YVTN_repeat-like_dom_sf"/>
</dbReference>
<feature type="chain" id="PRO_5022077316" evidence="3">
    <location>
        <begin position="27"/>
        <end position="325"/>
    </location>
</feature>
<dbReference type="Pfam" id="PF14870">
    <property type="entry name" value="PSII_BNR"/>
    <property type="match status" value="1"/>
</dbReference>
<evidence type="ECO:0000313" key="6">
    <source>
        <dbReference type="Proteomes" id="UP000319502"/>
    </source>
</evidence>
<dbReference type="Proteomes" id="UP000319502">
    <property type="component" value="Unassembled WGS sequence"/>
</dbReference>
<proteinExistence type="predicted"/>
<accession>A0A557QWF8</accession>
<dbReference type="AlphaFoldDB" id="A0A557QWF8"/>
<keyword evidence="6" id="KW-1185">Reference proteome</keyword>
<sequence>MSMSLRRHAHRLALVFVAALCGPALGGEMPPPDTVFNGVAHDTLYALGGEGRELIAVGDFGMVVHSDDGGDTWQRQGKPPTDVALLAVTRKAGHCIASGQQGVIVYAADCQHWQRAEVPTDARLLAVDVNAVGTGYAVGGFGTVLQTRDWGKTWTALTLDWEALTGDWAEPHLYDVHVDARGEVTLVGEFELVIRSRDGGANWQTLHKGRRSLFGLAMTDDGRLYAVGQEGVILRSTDDGASWTELPSGTAAILTSVWARPGGRVVAAGIYTILYSDNGGNSWRADTSAPARIGWHLAVTGFQRENDARRVLVVGSGGTILSIQR</sequence>
<dbReference type="CDD" id="cd15482">
    <property type="entry name" value="Sialidase_non-viral"/>
    <property type="match status" value="1"/>
</dbReference>
<keyword evidence="3" id="KW-0732">Signal</keyword>
<organism evidence="5 6">
    <name type="scientific">Denitromonas halophila</name>
    <dbReference type="NCBI Taxonomy" id="1629404"/>
    <lineage>
        <taxon>Bacteria</taxon>
        <taxon>Pseudomonadati</taxon>
        <taxon>Pseudomonadota</taxon>
        <taxon>Betaproteobacteria</taxon>
        <taxon>Rhodocyclales</taxon>
        <taxon>Zoogloeaceae</taxon>
        <taxon>Denitromonas</taxon>
    </lineage>
</organism>
<dbReference type="InterPro" id="IPR028203">
    <property type="entry name" value="PSII_CF48-like_dom"/>
</dbReference>
<dbReference type="Gene3D" id="2.130.10.10">
    <property type="entry name" value="YVTN repeat-like/Quinoprotein amine dehydrogenase"/>
    <property type="match status" value="2"/>
</dbReference>
<feature type="domain" description="Photosynthesis system II assembly factor Ycf48/Hcf136-like" evidence="4">
    <location>
        <begin position="108"/>
        <end position="207"/>
    </location>
</feature>
<comment type="caution">
    <text evidence="5">The sequence shown here is derived from an EMBL/GenBank/DDBJ whole genome shotgun (WGS) entry which is preliminary data.</text>
</comment>
<dbReference type="OrthoDB" id="9767885at2"/>
<dbReference type="EMBL" id="VMNK01000007">
    <property type="protein sequence ID" value="TVO57253.1"/>
    <property type="molecule type" value="Genomic_DNA"/>
</dbReference>
<dbReference type="PANTHER" id="PTHR47199">
    <property type="entry name" value="PHOTOSYSTEM II STABILITY/ASSEMBLY FACTOR HCF136, CHLOROPLASTIC"/>
    <property type="match status" value="1"/>
</dbReference>
<name>A0A557QWF8_9RHOO</name>
<evidence type="ECO:0000256" key="3">
    <source>
        <dbReference type="SAM" id="SignalP"/>
    </source>
</evidence>